<accession>A0A2P2KCP8</accession>
<reference evidence="2" key="1">
    <citation type="submission" date="2018-02" db="EMBL/GenBank/DDBJ databases">
        <title>Rhizophora mucronata_Transcriptome.</title>
        <authorList>
            <person name="Meera S.P."/>
            <person name="Sreeshan A."/>
            <person name="Augustine A."/>
        </authorList>
    </citation>
    <scope>NUCLEOTIDE SEQUENCE</scope>
    <source>
        <tissue evidence="2">Leaf</tissue>
    </source>
</reference>
<proteinExistence type="predicted"/>
<keyword evidence="1" id="KW-0472">Membrane</keyword>
<sequence>MATSKASFMVSKPSWGLAYTKFGIYSINFSLILLTSF</sequence>
<evidence type="ECO:0000313" key="2">
    <source>
        <dbReference type="EMBL" id="MBX03508.1"/>
    </source>
</evidence>
<organism evidence="2">
    <name type="scientific">Rhizophora mucronata</name>
    <name type="common">Asiatic mangrove</name>
    <dbReference type="NCBI Taxonomy" id="61149"/>
    <lineage>
        <taxon>Eukaryota</taxon>
        <taxon>Viridiplantae</taxon>
        <taxon>Streptophyta</taxon>
        <taxon>Embryophyta</taxon>
        <taxon>Tracheophyta</taxon>
        <taxon>Spermatophyta</taxon>
        <taxon>Magnoliopsida</taxon>
        <taxon>eudicotyledons</taxon>
        <taxon>Gunneridae</taxon>
        <taxon>Pentapetalae</taxon>
        <taxon>rosids</taxon>
        <taxon>fabids</taxon>
        <taxon>Malpighiales</taxon>
        <taxon>Rhizophoraceae</taxon>
        <taxon>Rhizophora</taxon>
    </lineage>
</organism>
<dbReference type="EMBL" id="GGEC01023024">
    <property type="protein sequence ID" value="MBX03508.1"/>
    <property type="molecule type" value="Transcribed_RNA"/>
</dbReference>
<keyword evidence="1" id="KW-1133">Transmembrane helix</keyword>
<feature type="transmembrane region" description="Helical" evidence="1">
    <location>
        <begin position="15"/>
        <end position="34"/>
    </location>
</feature>
<protein>
    <submittedName>
        <fullName evidence="2">Uncharacterized protein MANES_06G139100</fullName>
    </submittedName>
</protein>
<name>A0A2P2KCP8_RHIMU</name>
<dbReference type="AlphaFoldDB" id="A0A2P2KCP8"/>
<keyword evidence="1" id="KW-0812">Transmembrane</keyword>
<evidence type="ECO:0000256" key="1">
    <source>
        <dbReference type="SAM" id="Phobius"/>
    </source>
</evidence>